<keyword evidence="2" id="KW-1185">Reference proteome</keyword>
<protein>
    <submittedName>
        <fullName evidence="1">Uncharacterized protein</fullName>
    </submittedName>
</protein>
<name>A0A9W5UQX7_9ACTN</name>
<accession>A0A9W5UQX7</accession>
<organism evidence="1 2">
    <name type="scientific">Micromonospora sediminimaris</name>
    <dbReference type="NCBI Taxonomy" id="547162"/>
    <lineage>
        <taxon>Bacteria</taxon>
        <taxon>Bacillati</taxon>
        <taxon>Actinomycetota</taxon>
        <taxon>Actinomycetes</taxon>
        <taxon>Micromonosporales</taxon>
        <taxon>Micromonosporaceae</taxon>
        <taxon>Micromonospora</taxon>
    </lineage>
</organism>
<comment type="caution">
    <text evidence="1">The sequence shown here is derived from an EMBL/GenBank/DDBJ whole genome shotgun (WGS) entry which is preliminary data.</text>
</comment>
<proteinExistence type="predicted"/>
<dbReference type="Proteomes" id="UP000607311">
    <property type="component" value="Unassembled WGS sequence"/>
</dbReference>
<dbReference type="AlphaFoldDB" id="A0A9W5UQX7"/>
<sequence>MRCLGEPALTIEPTHPPATVNGSEAVIRLAREVSGRIAPEESGIFDQVATVWRAGLAQRRAPGGGVGFGIEDALVSAIVIEVVAASILDVLRLGASTVRSRWRRWRVRGRRRPSASELDRAALPAVDGQVVLTAAQVARLRSVARGHAMTLGLDQAAADLLADALVGAVHLDTAPPDDTHP</sequence>
<reference evidence="1" key="1">
    <citation type="submission" date="2021-01" db="EMBL/GenBank/DDBJ databases">
        <title>Whole genome shotgun sequence of Verrucosispora sediminis NBRC 107745.</title>
        <authorList>
            <person name="Komaki H."/>
            <person name="Tamura T."/>
        </authorList>
    </citation>
    <scope>NUCLEOTIDE SEQUENCE</scope>
    <source>
        <strain evidence="1">NBRC 107745</strain>
    </source>
</reference>
<dbReference type="EMBL" id="BOPD01000011">
    <property type="protein sequence ID" value="GIJ32726.1"/>
    <property type="molecule type" value="Genomic_DNA"/>
</dbReference>
<evidence type="ECO:0000313" key="2">
    <source>
        <dbReference type="Proteomes" id="UP000607311"/>
    </source>
</evidence>
<gene>
    <name evidence="1" type="ORF">Vse01_18740</name>
</gene>
<evidence type="ECO:0000313" key="1">
    <source>
        <dbReference type="EMBL" id="GIJ32726.1"/>
    </source>
</evidence>